<keyword evidence="3" id="KW-1185">Reference proteome</keyword>
<accession>A0A9D4ZP65</accession>
<proteinExistence type="predicted"/>
<feature type="compositionally biased region" description="Low complexity" evidence="1">
    <location>
        <begin position="73"/>
        <end position="82"/>
    </location>
</feature>
<name>A0A9D4ZP65_ADICA</name>
<dbReference type="Proteomes" id="UP000886520">
    <property type="component" value="Chromosome 3"/>
</dbReference>
<comment type="caution">
    <text evidence="2">The sequence shown here is derived from an EMBL/GenBank/DDBJ whole genome shotgun (WGS) entry which is preliminary data.</text>
</comment>
<dbReference type="AlphaFoldDB" id="A0A9D4ZP65"/>
<feature type="compositionally biased region" description="Polar residues" evidence="1">
    <location>
        <begin position="83"/>
        <end position="94"/>
    </location>
</feature>
<organism evidence="2 3">
    <name type="scientific">Adiantum capillus-veneris</name>
    <name type="common">Maidenhair fern</name>
    <dbReference type="NCBI Taxonomy" id="13818"/>
    <lineage>
        <taxon>Eukaryota</taxon>
        <taxon>Viridiplantae</taxon>
        <taxon>Streptophyta</taxon>
        <taxon>Embryophyta</taxon>
        <taxon>Tracheophyta</taxon>
        <taxon>Polypodiopsida</taxon>
        <taxon>Polypodiidae</taxon>
        <taxon>Polypodiales</taxon>
        <taxon>Pteridineae</taxon>
        <taxon>Pteridaceae</taxon>
        <taxon>Vittarioideae</taxon>
        <taxon>Adiantum</taxon>
    </lineage>
</organism>
<evidence type="ECO:0000313" key="3">
    <source>
        <dbReference type="Proteomes" id="UP000886520"/>
    </source>
</evidence>
<gene>
    <name evidence="2" type="ORF">GOP47_0002417</name>
</gene>
<evidence type="ECO:0000256" key="1">
    <source>
        <dbReference type="SAM" id="MobiDB-lite"/>
    </source>
</evidence>
<dbReference type="EMBL" id="JABFUD020000002">
    <property type="protein sequence ID" value="KAI5082674.1"/>
    <property type="molecule type" value="Genomic_DNA"/>
</dbReference>
<protein>
    <submittedName>
        <fullName evidence="2">Uncharacterized protein</fullName>
    </submittedName>
</protein>
<evidence type="ECO:0000313" key="2">
    <source>
        <dbReference type="EMBL" id="KAI5082674.1"/>
    </source>
</evidence>
<sequence length="94" mass="10202">MSEIYVERQEIKAQGRTHGFYLFSFLTSLDPVLRPRLSSSLRDRSTTALSPHTPATSRLSLLDSACISGSIQAGSSISHQGSTTDCPCSETQLL</sequence>
<reference evidence="2" key="1">
    <citation type="submission" date="2021-01" db="EMBL/GenBank/DDBJ databases">
        <title>Adiantum capillus-veneris genome.</title>
        <authorList>
            <person name="Fang Y."/>
            <person name="Liao Q."/>
        </authorList>
    </citation>
    <scope>NUCLEOTIDE SEQUENCE</scope>
    <source>
        <strain evidence="2">H3</strain>
        <tissue evidence="2">Leaf</tissue>
    </source>
</reference>
<feature type="region of interest" description="Disordered" evidence="1">
    <location>
        <begin position="73"/>
        <end position="94"/>
    </location>
</feature>